<sequence>MAFLLLSTTDIQDPIMPLSLAARIDAVIDGAIAAERIVGAIVLVALDGEMIHSRAAGLADRETGMAMQTGSIFRLASVSKLFTAAAAMVLVADGQLGLDRPITDWLPDFTPTFAGEPVTITLRQLLSHSAGLGYGFTEAEDGPLHRMGVSDGMDRSGLTLAENIRRLAGVPLSFAPGQGFRYSLASDVVGAAIAAATGLPLPEAIRALVINPLCLHDTGFTVVDRARLTAAYADDTPRPRRMREPDALPFLPGLASVVMDPARALDDTAFPSGGAGMVGTAGEVLRLLETLRRGGNPLIPRDLAAEMGRDQIAAIDIEGMPGWGYGLGFSILRDAGVAGVTETAGTWRWGGAYGHSWFVDPSRTLSVVAMTNTALEGMSNGGRFSTDISRAIYAAL</sequence>
<organism evidence="2 3">
    <name type="scientific">Sphingomonas melonis</name>
    <dbReference type="NCBI Taxonomy" id="152682"/>
    <lineage>
        <taxon>Bacteria</taxon>
        <taxon>Pseudomonadati</taxon>
        <taxon>Pseudomonadota</taxon>
        <taxon>Alphaproteobacteria</taxon>
        <taxon>Sphingomonadales</taxon>
        <taxon>Sphingomonadaceae</taxon>
        <taxon>Sphingomonas</taxon>
    </lineage>
</organism>
<accession>A0A7Y9K3N6</accession>
<dbReference type="Proteomes" id="UP000517753">
    <property type="component" value="Unassembled WGS sequence"/>
</dbReference>
<dbReference type="PANTHER" id="PTHR43283">
    <property type="entry name" value="BETA-LACTAMASE-RELATED"/>
    <property type="match status" value="1"/>
</dbReference>
<evidence type="ECO:0000259" key="1">
    <source>
        <dbReference type="Pfam" id="PF00144"/>
    </source>
</evidence>
<comment type="caution">
    <text evidence="2">The sequence shown here is derived from an EMBL/GenBank/DDBJ whole genome shotgun (WGS) entry which is preliminary data.</text>
</comment>
<dbReference type="EMBL" id="JACCBY010000004">
    <property type="protein sequence ID" value="NYD91219.1"/>
    <property type="molecule type" value="Genomic_DNA"/>
</dbReference>
<dbReference type="InterPro" id="IPR050789">
    <property type="entry name" value="Diverse_Enzym_Activities"/>
</dbReference>
<keyword evidence="3" id="KW-1185">Reference proteome</keyword>
<dbReference type="PANTHER" id="PTHR43283:SF3">
    <property type="entry name" value="BETA-LACTAMASE FAMILY PROTEIN (AFU_ORTHOLOGUE AFUA_5G07500)"/>
    <property type="match status" value="1"/>
</dbReference>
<reference evidence="2 3" key="1">
    <citation type="submission" date="2020-08" db="EMBL/GenBank/DDBJ databases">
        <title>The Agave Microbiome: Exploring the role of microbial communities in plant adaptations to desert environments.</title>
        <authorList>
            <person name="Partida-Martinez L.P."/>
        </authorList>
    </citation>
    <scope>NUCLEOTIDE SEQUENCE [LARGE SCALE GENOMIC DNA]</scope>
    <source>
        <strain evidence="2 3">AS2.3</strain>
    </source>
</reference>
<dbReference type="Pfam" id="PF00144">
    <property type="entry name" value="Beta-lactamase"/>
    <property type="match status" value="1"/>
</dbReference>
<dbReference type="RefSeq" id="WP_218845574.1">
    <property type="nucleotide sequence ID" value="NZ_JACCBY010000004.1"/>
</dbReference>
<dbReference type="Gene3D" id="3.40.710.10">
    <property type="entry name" value="DD-peptidase/beta-lactamase superfamily"/>
    <property type="match status" value="1"/>
</dbReference>
<protein>
    <submittedName>
        <fullName evidence="2">CubicO group peptidase (Beta-lactamase class C family)</fullName>
    </submittedName>
</protein>
<name>A0A7Y9K3N6_9SPHN</name>
<proteinExistence type="predicted"/>
<dbReference type="AlphaFoldDB" id="A0A7Y9K3N6"/>
<dbReference type="InterPro" id="IPR012338">
    <property type="entry name" value="Beta-lactam/transpept-like"/>
</dbReference>
<feature type="domain" description="Beta-lactamase-related" evidence="1">
    <location>
        <begin position="24"/>
        <end position="376"/>
    </location>
</feature>
<evidence type="ECO:0000313" key="2">
    <source>
        <dbReference type="EMBL" id="NYD91219.1"/>
    </source>
</evidence>
<dbReference type="SUPFAM" id="SSF56601">
    <property type="entry name" value="beta-lactamase/transpeptidase-like"/>
    <property type="match status" value="1"/>
</dbReference>
<dbReference type="InterPro" id="IPR001466">
    <property type="entry name" value="Beta-lactam-related"/>
</dbReference>
<gene>
    <name evidence="2" type="ORF">HD841_003026</name>
</gene>
<evidence type="ECO:0000313" key="3">
    <source>
        <dbReference type="Proteomes" id="UP000517753"/>
    </source>
</evidence>